<dbReference type="PANTHER" id="PTHR43542">
    <property type="entry name" value="METHYLTRANSFERASE"/>
    <property type="match status" value="1"/>
</dbReference>
<dbReference type="GO" id="GO:0031167">
    <property type="term" value="P:rRNA methylation"/>
    <property type="evidence" value="ECO:0007669"/>
    <property type="project" value="InterPro"/>
</dbReference>
<dbReference type="PANTHER" id="PTHR43542:SF1">
    <property type="entry name" value="METHYLTRANSFERASE"/>
    <property type="match status" value="1"/>
</dbReference>
<dbReference type="Pfam" id="PF03602">
    <property type="entry name" value="Cons_hypoth95"/>
    <property type="match status" value="1"/>
</dbReference>
<dbReference type="GO" id="GO:0008168">
    <property type="term" value="F:methyltransferase activity"/>
    <property type="evidence" value="ECO:0007669"/>
    <property type="project" value="UniProtKB-KW"/>
</dbReference>
<dbReference type="Proteomes" id="UP000186156">
    <property type="component" value="Unassembled WGS sequence"/>
</dbReference>
<keyword evidence="2 3" id="KW-0808">Transferase</keyword>
<proteinExistence type="predicted"/>
<sequence>MRVIAGAWRGLQLEAPKGRGVRPTTDRVKESMFNLIPHRLSGLVIDLFAGTGALGIEAMSRGASRAIFVEKDPRTAQLVRRNVERVGAASQAEVWVLDWSRAIRRLLDAGEVASYVFVDPPYQAKLWVPVLQALPAARVTGAVVCEVPASLPLPDEVGGFVLEKVRTYGDVSVRIYKGQSGVEI</sequence>
<keyword evidence="4" id="KW-1185">Reference proteome</keyword>
<dbReference type="RefSeq" id="WP_076348098.1">
    <property type="nucleotide sequence ID" value="NZ_FTOO01000009.1"/>
</dbReference>
<dbReference type="InterPro" id="IPR029063">
    <property type="entry name" value="SAM-dependent_MTases_sf"/>
</dbReference>
<dbReference type="EMBL" id="FTOO01000009">
    <property type="protein sequence ID" value="SIT01006.1"/>
    <property type="molecule type" value="Genomic_DNA"/>
</dbReference>
<gene>
    <name evidence="3" type="ORF">SAMN05421799_109135</name>
</gene>
<dbReference type="CDD" id="cd02440">
    <property type="entry name" value="AdoMet_MTases"/>
    <property type="match status" value="1"/>
</dbReference>
<protein>
    <submittedName>
        <fullName evidence="3">16S rRNA (Guanine966-N2)-methyltransferase</fullName>
    </submittedName>
</protein>
<dbReference type="OrthoDB" id="9803017at2"/>
<accession>A0A1N7NRR9</accession>
<organism evidence="3 4">
    <name type="scientific">Alicyclobacillus vulcanalis</name>
    <dbReference type="NCBI Taxonomy" id="252246"/>
    <lineage>
        <taxon>Bacteria</taxon>
        <taxon>Bacillati</taxon>
        <taxon>Bacillota</taxon>
        <taxon>Bacilli</taxon>
        <taxon>Bacillales</taxon>
        <taxon>Alicyclobacillaceae</taxon>
        <taxon>Alicyclobacillus</taxon>
    </lineage>
</organism>
<dbReference type="SUPFAM" id="SSF53335">
    <property type="entry name" value="S-adenosyl-L-methionine-dependent methyltransferases"/>
    <property type="match status" value="1"/>
</dbReference>
<name>A0A1N7NRR9_9BACL</name>
<dbReference type="STRING" id="252246.SAMN05421799_109135"/>
<dbReference type="Gene3D" id="3.40.50.150">
    <property type="entry name" value="Vaccinia Virus protein VP39"/>
    <property type="match status" value="1"/>
</dbReference>
<reference evidence="4" key="1">
    <citation type="submission" date="2017-01" db="EMBL/GenBank/DDBJ databases">
        <authorList>
            <person name="Varghese N."/>
            <person name="Submissions S."/>
        </authorList>
    </citation>
    <scope>NUCLEOTIDE SEQUENCE [LARGE SCALE GENOMIC DNA]</scope>
    <source>
        <strain evidence="4">DSM 16176</strain>
    </source>
</reference>
<evidence type="ECO:0000313" key="3">
    <source>
        <dbReference type="EMBL" id="SIT01006.1"/>
    </source>
</evidence>
<dbReference type="PIRSF" id="PIRSF004553">
    <property type="entry name" value="CHP00095"/>
    <property type="match status" value="1"/>
</dbReference>
<evidence type="ECO:0000256" key="1">
    <source>
        <dbReference type="ARBA" id="ARBA00022603"/>
    </source>
</evidence>
<keyword evidence="1 3" id="KW-0489">Methyltransferase</keyword>
<dbReference type="InterPro" id="IPR004398">
    <property type="entry name" value="RNA_MeTrfase_RsmD"/>
</dbReference>
<evidence type="ECO:0000313" key="4">
    <source>
        <dbReference type="Proteomes" id="UP000186156"/>
    </source>
</evidence>
<dbReference type="NCBIfam" id="TIGR00095">
    <property type="entry name" value="16S rRNA (guanine(966)-N(2))-methyltransferase RsmD"/>
    <property type="match status" value="1"/>
</dbReference>
<evidence type="ECO:0000256" key="2">
    <source>
        <dbReference type="ARBA" id="ARBA00022679"/>
    </source>
</evidence>
<dbReference type="AlphaFoldDB" id="A0A1N7NRR9"/>